<dbReference type="EMBL" id="JAMWYS010000006">
    <property type="protein sequence ID" value="MCO4291555.1"/>
    <property type="molecule type" value="Genomic_DNA"/>
</dbReference>
<dbReference type="EC" id="6.3.5.-" evidence="1"/>
<dbReference type="SUPFAM" id="SSF141000">
    <property type="entry name" value="Glu-tRNAGln amidotransferase C subunit"/>
    <property type="match status" value="1"/>
</dbReference>
<gene>
    <name evidence="1 2" type="primary">gatC</name>
    <name evidence="2" type="ORF">NF867_01590</name>
</gene>
<dbReference type="AlphaFoldDB" id="A0A9X2EZW6"/>
<keyword evidence="3" id="KW-1185">Reference proteome</keyword>
<comment type="catalytic activity">
    <reaction evidence="1">
        <text>L-aspartyl-tRNA(Asn) + L-glutamine + ATP + H2O = L-asparaginyl-tRNA(Asn) + L-glutamate + ADP + phosphate + 2 H(+)</text>
        <dbReference type="Rhea" id="RHEA:14513"/>
        <dbReference type="Rhea" id="RHEA-COMP:9674"/>
        <dbReference type="Rhea" id="RHEA-COMP:9677"/>
        <dbReference type="ChEBI" id="CHEBI:15377"/>
        <dbReference type="ChEBI" id="CHEBI:15378"/>
        <dbReference type="ChEBI" id="CHEBI:29985"/>
        <dbReference type="ChEBI" id="CHEBI:30616"/>
        <dbReference type="ChEBI" id="CHEBI:43474"/>
        <dbReference type="ChEBI" id="CHEBI:58359"/>
        <dbReference type="ChEBI" id="CHEBI:78515"/>
        <dbReference type="ChEBI" id="CHEBI:78516"/>
        <dbReference type="ChEBI" id="CHEBI:456216"/>
    </reaction>
</comment>
<dbReference type="InterPro" id="IPR036113">
    <property type="entry name" value="Asp/Glu-ADT_sf_sub_c"/>
</dbReference>
<dbReference type="Gene3D" id="1.10.20.60">
    <property type="entry name" value="Glu-tRNAGln amidotransferase C subunit, N-terminal domain"/>
    <property type="match status" value="1"/>
</dbReference>
<protein>
    <recommendedName>
        <fullName evidence="1">Aspartyl/glutamyl-tRNA(Asn/Gln) amidotransferase subunit C</fullName>
        <shortName evidence="1">Asp/Glu-ADT subunit C</shortName>
        <ecNumber evidence="1">6.3.5.-</ecNumber>
    </recommendedName>
</protein>
<dbReference type="GO" id="GO:0006412">
    <property type="term" value="P:translation"/>
    <property type="evidence" value="ECO:0007669"/>
    <property type="project" value="UniProtKB-UniRule"/>
</dbReference>
<reference evidence="2" key="1">
    <citation type="submission" date="2022-06" db="EMBL/GenBank/DDBJ databases">
        <title>Solitalea sp. MAHUQ-68 isolated from rhizospheric soil.</title>
        <authorList>
            <person name="Huq M.A."/>
        </authorList>
    </citation>
    <scope>NUCLEOTIDE SEQUENCE</scope>
    <source>
        <strain evidence="2">MAHUQ-68</strain>
    </source>
</reference>
<comment type="function">
    <text evidence="1">Allows the formation of correctly charged Asn-tRNA(Asn) or Gln-tRNA(Gln) through the transamidation of misacylated Asp-tRNA(Asn) or Glu-tRNA(Gln) in organisms which lack either or both of asparaginyl-tRNA or glutaminyl-tRNA synthetases. The reaction takes place in the presence of glutamine and ATP through an activated phospho-Asp-tRNA(Asn) or phospho-Glu-tRNA(Gln).</text>
</comment>
<proteinExistence type="inferred from homology"/>
<evidence type="ECO:0000313" key="3">
    <source>
        <dbReference type="Proteomes" id="UP001155182"/>
    </source>
</evidence>
<keyword evidence="1" id="KW-0547">Nucleotide-binding</keyword>
<dbReference type="GO" id="GO:0050567">
    <property type="term" value="F:glutaminyl-tRNA synthase (glutamine-hydrolyzing) activity"/>
    <property type="evidence" value="ECO:0007669"/>
    <property type="project" value="UniProtKB-UniRule"/>
</dbReference>
<dbReference type="Proteomes" id="UP001155182">
    <property type="component" value="Unassembled WGS sequence"/>
</dbReference>
<dbReference type="Pfam" id="PF02686">
    <property type="entry name" value="GatC"/>
    <property type="match status" value="1"/>
</dbReference>
<sequence length="94" mass="10844">MKIDRNVVEKIAHLARLDVENADESVADMNRILTFMEKLNELDTANVEPLVYLTDEVNAFRQDEIKQEITHEEALKNAPDADENFFKVAKVIEQ</sequence>
<dbReference type="GO" id="GO:0006450">
    <property type="term" value="P:regulation of translational fidelity"/>
    <property type="evidence" value="ECO:0007669"/>
    <property type="project" value="InterPro"/>
</dbReference>
<name>A0A9X2EZW6_9SPHI</name>
<keyword evidence="1" id="KW-0648">Protein biosynthesis</keyword>
<dbReference type="RefSeq" id="WP_252585791.1">
    <property type="nucleotide sequence ID" value="NZ_JAMWYS010000006.1"/>
</dbReference>
<keyword evidence="1" id="KW-0436">Ligase</keyword>
<comment type="similarity">
    <text evidence="1">Belongs to the GatC family.</text>
</comment>
<comment type="subunit">
    <text evidence="1">Heterotrimer of A, B and C subunits.</text>
</comment>
<comment type="caution">
    <text evidence="2">The sequence shown here is derived from an EMBL/GenBank/DDBJ whole genome shotgun (WGS) entry which is preliminary data.</text>
</comment>
<dbReference type="PANTHER" id="PTHR15004">
    <property type="entry name" value="GLUTAMYL-TRNA(GLN) AMIDOTRANSFERASE SUBUNIT C, MITOCHONDRIAL"/>
    <property type="match status" value="1"/>
</dbReference>
<comment type="catalytic activity">
    <reaction evidence="1">
        <text>L-glutamyl-tRNA(Gln) + L-glutamine + ATP + H2O = L-glutaminyl-tRNA(Gln) + L-glutamate + ADP + phosphate + H(+)</text>
        <dbReference type="Rhea" id="RHEA:17521"/>
        <dbReference type="Rhea" id="RHEA-COMP:9681"/>
        <dbReference type="Rhea" id="RHEA-COMP:9684"/>
        <dbReference type="ChEBI" id="CHEBI:15377"/>
        <dbReference type="ChEBI" id="CHEBI:15378"/>
        <dbReference type="ChEBI" id="CHEBI:29985"/>
        <dbReference type="ChEBI" id="CHEBI:30616"/>
        <dbReference type="ChEBI" id="CHEBI:43474"/>
        <dbReference type="ChEBI" id="CHEBI:58359"/>
        <dbReference type="ChEBI" id="CHEBI:78520"/>
        <dbReference type="ChEBI" id="CHEBI:78521"/>
        <dbReference type="ChEBI" id="CHEBI:456216"/>
    </reaction>
</comment>
<evidence type="ECO:0000313" key="2">
    <source>
        <dbReference type="EMBL" id="MCO4291555.1"/>
    </source>
</evidence>
<keyword evidence="1" id="KW-0067">ATP-binding</keyword>
<dbReference type="PANTHER" id="PTHR15004:SF0">
    <property type="entry name" value="GLUTAMYL-TRNA(GLN) AMIDOTRANSFERASE SUBUNIT C, MITOCHONDRIAL"/>
    <property type="match status" value="1"/>
</dbReference>
<dbReference type="InterPro" id="IPR003837">
    <property type="entry name" value="GatC"/>
</dbReference>
<dbReference type="GO" id="GO:0005524">
    <property type="term" value="F:ATP binding"/>
    <property type="evidence" value="ECO:0007669"/>
    <property type="project" value="UniProtKB-KW"/>
</dbReference>
<dbReference type="HAMAP" id="MF_00122">
    <property type="entry name" value="GatC"/>
    <property type="match status" value="1"/>
</dbReference>
<evidence type="ECO:0000256" key="1">
    <source>
        <dbReference type="HAMAP-Rule" id="MF_00122"/>
    </source>
</evidence>
<accession>A0A9X2EZW6</accession>
<dbReference type="NCBIfam" id="TIGR00135">
    <property type="entry name" value="gatC"/>
    <property type="match status" value="1"/>
</dbReference>
<dbReference type="GO" id="GO:0070681">
    <property type="term" value="P:glutaminyl-tRNAGln biosynthesis via transamidation"/>
    <property type="evidence" value="ECO:0007669"/>
    <property type="project" value="TreeGrafter"/>
</dbReference>
<organism evidence="2 3">
    <name type="scientific">Solitalea agri</name>
    <dbReference type="NCBI Taxonomy" id="2953739"/>
    <lineage>
        <taxon>Bacteria</taxon>
        <taxon>Pseudomonadati</taxon>
        <taxon>Bacteroidota</taxon>
        <taxon>Sphingobacteriia</taxon>
        <taxon>Sphingobacteriales</taxon>
        <taxon>Sphingobacteriaceae</taxon>
        <taxon>Solitalea</taxon>
    </lineage>
</organism>